<keyword evidence="3" id="KW-1185">Reference proteome</keyword>
<dbReference type="EMBL" id="FZOY01000002">
    <property type="protein sequence ID" value="SNS41338.1"/>
    <property type="molecule type" value="Genomic_DNA"/>
</dbReference>
<dbReference type="Proteomes" id="UP000198426">
    <property type="component" value="Unassembled WGS sequence"/>
</dbReference>
<evidence type="ECO:0000259" key="1">
    <source>
        <dbReference type="Pfam" id="PF02464"/>
    </source>
</evidence>
<dbReference type="Pfam" id="PF02464">
    <property type="entry name" value="CinA"/>
    <property type="match status" value="1"/>
</dbReference>
<sequence length="181" mass="18703">MTDLIRIADLTTVSAETLLARARARGLVVATAESCTGGLIAGAITEIPGSSDIFDRGFVTYSNAAKRQLLGVSEESLVKFGAVSEAVAREMAAGALIRSEADLAVSVTGIAGPGGSEHKPEGRVCFGLARKGHATVAKTVDFGALGRTAVRQYTVNHALELLIGALEDAPLPPERIAPPRP</sequence>
<evidence type="ECO:0000313" key="2">
    <source>
        <dbReference type="EMBL" id="SNS41338.1"/>
    </source>
</evidence>
<dbReference type="NCBIfam" id="TIGR00199">
    <property type="entry name" value="PncC_domain"/>
    <property type="match status" value="1"/>
</dbReference>
<dbReference type="SUPFAM" id="SSF142433">
    <property type="entry name" value="CinA-like"/>
    <property type="match status" value="1"/>
</dbReference>
<dbReference type="AlphaFoldDB" id="A0A239EAN9"/>
<reference evidence="2 3" key="1">
    <citation type="submission" date="2017-06" db="EMBL/GenBank/DDBJ databases">
        <authorList>
            <person name="Kim H.J."/>
            <person name="Triplett B.A."/>
        </authorList>
    </citation>
    <scope>NUCLEOTIDE SEQUENCE [LARGE SCALE GENOMIC DNA]</scope>
    <source>
        <strain evidence="2 3">DSM 29339</strain>
    </source>
</reference>
<dbReference type="InterPro" id="IPR008136">
    <property type="entry name" value="CinA_C"/>
</dbReference>
<feature type="domain" description="CinA C-terminal" evidence="1">
    <location>
        <begin position="15"/>
        <end position="164"/>
    </location>
</feature>
<protein>
    <submittedName>
        <fullName evidence="2">Nicotinamide-nucleotide amidase</fullName>
    </submittedName>
</protein>
<dbReference type="Gene3D" id="3.90.950.20">
    <property type="entry name" value="CinA-like"/>
    <property type="match status" value="1"/>
</dbReference>
<gene>
    <name evidence="2" type="ORF">SAMN05421757_10242</name>
</gene>
<accession>A0A239EAN9</accession>
<organism evidence="2 3">
    <name type="scientific">Tropicimonas sediminicola</name>
    <dbReference type="NCBI Taxonomy" id="1031541"/>
    <lineage>
        <taxon>Bacteria</taxon>
        <taxon>Pseudomonadati</taxon>
        <taxon>Pseudomonadota</taxon>
        <taxon>Alphaproteobacteria</taxon>
        <taxon>Rhodobacterales</taxon>
        <taxon>Roseobacteraceae</taxon>
        <taxon>Tropicimonas</taxon>
    </lineage>
</organism>
<name>A0A239EAN9_9RHOB</name>
<dbReference type="RefSeq" id="WP_245837742.1">
    <property type="nucleotide sequence ID" value="NZ_FZOY01000002.1"/>
</dbReference>
<evidence type="ECO:0000313" key="3">
    <source>
        <dbReference type="Proteomes" id="UP000198426"/>
    </source>
</evidence>
<proteinExistence type="predicted"/>
<dbReference type="InterPro" id="IPR036653">
    <property type="entry name" value="CinA-like_C"/>
</dbReference>